<keyword evidence="1" id="KW-0175">Coiled coil</keyword>
<evidence type="ECO:0000256" key="2">
    <source>
        <dbReference type="SAM" id="MobiDB-lite"/>
    </source>
</evidence>
<evidence type="ECO:0000313" key="4">
    <source>
        <dbReference type="Proteomes" id="UP001164746"/>
    </source>
</evidence>
<feature type="non-terminal residue" evidence="3">
    <location>
        <position position="1"/>
    </location>
</feature>
<organism evidence="3 4">
    <name type="scientific">Mya arenaria</name>
    <name type="common">Soft-shell clam</name>
    <dbReference type="NCBI Taxonomy" id="6604"/>
    <lineage>
        <taxon>Eukaryota</taxon>
        <taxon>Metazoa</taxon>
        <taxon>Spiralia</taxon>
        <taxon>Lophotrochozoa</taxon>
        <taxon>Mollusca</taxon>
        <taxon>Bivalvia</taxon>
        <taxon>Autobranchia</taxon>
        <taxon>Heteroconchia</taxon>
        <taxon>Euheterodonta</taxon>
        <taxon>Imparidentia</taxon>
        <taxon>Neoheterodontei</taxon>
        <taxon>Myida</taxon>
        <taxon>Myoidea</taxon>
        <taxon>Myidae</taxon>
        <taxon>Mya</taxon>
    </lineage>
</organism>
<reference evidence="3" key="1">
    <citation type="submission" date="2022-11" db="EMBL/GenBank/DDBJ databases">
        <title>Centuries of genome instability and evolution in soft-shell clam transmissible cancer (bioRxiv).</title>
        <authorList>
            <person name="Hart S.F.M."/>
            <person name="Yonemitsu M.A."/>
            <person name="Giersch R.M."/>
            <person name="Beal B.F."/>
            <person name="Arriagada G."/>
            <person name="Davis B.W."/>
            <person name="Ostrander E.A."/>
            <person name="Goff S.P."/>
            <person name="Metzger M.J."/>
        </authorList>
    </citation>
    <scope>NUCLEOTIDE SEQUENCE</scope>
    <source>
        <strain evidence="3">MELC-2E11</strain>
        <tissue evidence="3">Siphon/mantle</tissue>
    </source>
</reference>
<dbReference type="Proteomes" id="UP001164746">
    <property type="component" value="Chromosome 16"/>
</dbReference>
<protein>
    <submittedName>
        <fullName evidence="3">Uncharacterized protein</fullName>
    </submittedName>
</protein>
<sequence length="245" mass="27303">MKNPRIHSKTQIPPNGGTKPWARGSSTGYDDKNGPTEVDASGLLSICIFSKYIQGHIAQIQNFEKVRDIRNTTLHAANYEVDTQTANNCLDAMIAVLSDTRELHMDKEAQIKCAFIQKLKSGLLQMPIDILEYVNAFALRNTNADDEIRDLQKKIADYVNQAKDEMNVVKCDAVQTLKNTTKEGVASILEKQGKAENSINAARTKAVNALTSIKTEAIGTFVNSARMQELEKIRIEEEVYSQKKN</sequence>
<dbReference type="EMBL" id="CP111027">
    <property type="protein sequence ID" value="WAR28970.1"/>
    <property type="molecule type" value="Genomic_DNA"/>
</dbReference>
<feature type="coiled-coil region" evidence="1">
    <location>
        <begin position="141"/>
        <end position="168"/>
    </location>
</feature>
<evidence type="ECO:0000313" key="3">
    <source>
        <dbReference type="EMBL" id="WAR28970.1"/>
    </source>
</evidence>
<evidence type="ECO:0000256" key="1">
    <source>
        <dbReference type="SAM" id="Coils"/>
    </source>
</evidence>
<name>A0ABY7G3F9_MYAAR</name>
<accession>A0ABY7G3F9</accession>
<keyword evidence="4" id="KW-1185">Reference proteome</keyword>
<gene>
    <name evidence="3" type="ORF">MAR_002538</name>
</gene>
<proteinExistence type="predicted"/>
<feature type="region of interest" description="Disordered" evidence="2">
    <location>
        <begin position="1"/>
        <end position="34"/>
    </location>
</feature>